<proteinExistence type="predicted"/>
<dbReference type="EMBL" id="JAIHOM010000130">
    <property type="protein sequence ID" value="MCW6038365.1"/>
    <property type="molecule type" value="Genomic_DNA"/>
</dbReference>
<evidence type="ECO:0000313" key="3">
    <source>
        <dbReference type="Proteomes" id="UP001526426"/>
    </source>
</evidence>
<dbReference type="Proteomes" id="UP001526426">
    <property type="component" value="Unassembled WGS sequence"/>
</dbReference>
<gene>
    <name evidence="2" type="ORF">K4A83_19105</name>
</gene>
<comment type="caution">
    <text evidence="2">The sequence shown here is derived from an EMBL/GenBank/DDBJ whole genome shotgun (WGS) entry which is preliminary data.</text>
</comment>
<keyword evidence="1" id="KW-0472">Membrane</keyword>
<keyword evidence="1" id="KW-0812">Transmembrane</keyword>
<name>A0ABT3LBL4_9CYAN</name>
<evidence type="ECO:0000313" key="2">
    <source>
        <dbReference type="EMBL" id="MCW6038365.1"/>
    </source>
</evidence>
<sequence length="73" mass="7679">MSKKNETTILAIALFVTLGIVGAGFYFLRPFFFSGDSPNLLAPSQSGDSGNFPLIRSINAHSSSVNAVICNVG</sequence>
<dbReference type="RefSeq" id="WP_265266271.1">
    <property type="nucleotide sequence ID" value="NZ_JAIHOM010000130.1"/>
</dbReference>
<reference evidence="2 3" key="1">
    <citation type="submission" date="2021-08" db="EMBL/GenBank/DDBJ databases">
        <title>Draft genome sequence of Spirulina subsalsa with high tolerance to salinity and hype-accumulation of phycocyanin.</title>
        <authorList>
            <person name="Pei H."/>
            <person name="Jiang L."/>
        </authorList>
    </citation>
    <scope>NUCLEOTIDE SEQUENCE [LARGE SCALE GENOMIC DNA]</scope>
    <source>
        <strain evidence="2 3">FACHB-351</strain>
    </source>
</reference>
<keyword evidence="3" id="KW-1185">Reference proteome</keyword>
<organism evidence="2 3">
    <name type="scientific">Spirulina subsalsa FACHB-351</name>
    <dbReference type="NCBI Taxonomy" id="234711"/>
    <lineage>
        <taxon>Bacteria</taxon>
        <taxon>Bacillati</taxon>
        <taxon>Cyanobacteriota</taxon>
        <taxon>Cyanophyceae</taxon>
        <taxon>Spirulinales</taxon>
        <taxon>Spirulinaceae</taxon>
        <taxon>Spirulina</taxon>
    </lineage>
</organism>
<protein>
    <submittedName>
        <fullName evidence="2">Uncharacterized protein</fullName>
    </submittedName>
</protein>
<evidence type="ECO:0000256" key="1">
    <source>
        <dbReference type="SAM" id="Phobius"/>
    </source>
</evidence>
<feature type="transmembrane region" description="Helical" evidence="1">
    <location>
        <begin position="7"/>
        <end position="28"/>
    </location>
</feature>
<accession>A0ABT3LBL4</accession>
<keyword evidence="1" id="KW-1133">Transmembrane helix</keyword>